<gene>
    <name evidence="2" type="ORF">UX85_C0001G0231</name>
</gene>
<protein>
    <submittedName>
        <fullName evidence="2">Lipolytic protein G-D-S-L family</fullName>
    </submittedName>
</protein>
<dbReference type="Proteomes" id="UP000033860">
    <property type="component" value="Unassembled WGS sequence"/>
</dbReference>
<comment type="caution">
    <text evidence="2">The sequence shown here is derived from an EMBL/GenBank/DDBJ whole genome shotgun (WGS) entry which is preliminary data.</text>
</comment>
<feature type="domain" description="SGNH hydrolase-type esterase" evidence="1">
    <location>
        <begin position="8"/>
        <end position="189"/>
    </location>
</feature>
<dbReference type="EMBL" id="LCNT01000001">
    <property type="protein sequence ID" value="KKU62017.1"/>
    <property type="molecule type" value="Genomic_DNA"/>
</dbReference>
<accession>A0A0G1RY32</accession>
<evidence type="ECO:0000259" key="1">
    <source>
        <dbReference type="Pfam" id="PF13472"/>
    </source>
</evidence>
<dbReference type="Gene3D" id="3.40.50.1110">
    <property type="entry name" value="SGNH hydrolase"/>
    <property type="match status" value="1"/>
</dbReference>
<dbReference type="Pfam" id="PF13472">
    <property type="entry name" value="Lipase_GDSL_2"/>
    <property type="match status" value="1"/>
</dbReference>
<dbReference type="GO" id="GO:0004622">
    <property type="term" value="F:phosphatidylcholine lysophospholipase activity"/>
    <property type="evidence" value="ECO:0007669"/>
    <property type="project" value="TreeGrafter"/>
</dbReference>
<dbReference type="PANTHER" id="PTHR30383">
    <property type="entry name" value="THIOESTERASE 1/PROTEASE 1/LYSOPHOSPHOLIPASE L1"/>
    <property type="match status" value="1"/>
</dbReference>
<dbReference type="InterPro" id="IPR036514">
    <property type="entry name" value="SGNH_hydro_sf"/>
</dbReference>
<proteinExistence type="predicted"/>
<dbReference type="PANTHER" id="PTHR30383:SF5">
    <property type="entry name" value="SGNH HYDROLASE-TYPE ESTERASE DOMAIN-CONTAINING PROTEIN"/>
    <property type="match status" value="1"/>
</dbReference>
<reference evidence="2 3" key="1">
    <citation type="journal article" date="2015" name="Nature">
        <title>rRNA introns, odd ribosomes, and small enigmatic genomes across a large radiation of phyla.</title>
        <authorList>
            <person name="Brown C.T."/>
            <person name="Hug L.A."/>
            <person name="Thomas B.C."/>
            <person name="Sharon I."/>
            <person name="Castelle C.J."/>
            <person name="Singh A."/>
            <person name="Wilkins M.J."/>
            <person name="Williams K.H."/>
            <person name="Banfield J.F."/>
        </authorList>
    </citation>
    <scope>NUCLEOTIDE SEQUENCE [LARGE SCALE GENOMIC DNA]</scope>
</reference>
<dbReference type="SUPFAM" id="SSF52266">
    <property type="entry name" value="SGNH hydrolase"/>
    <property type="match status" value="1"/>
</dbReference>
<organism evidence="2 3">
    <name type="scientific">Candidatus Beckwithbacteria bacterium GW2011_GWB1_47_15</name>
    <dbReference type="NCBI Taxonomy" id="1618371"/>
    <lineage>
        <taxon>Bacteria</taxon>
        <taxon>Candidatus Beckwithiibacteriota</taxon>
    </lineage>
</organism>
<name>A0A0G1RY32_9BACT</name>
<dbReference type="AlphaFoldDB" id="A0A0G1RY32"/>
<evidence type="ECO:0000313" key="2">
    <source>
        <dbReference type="EMBL" id="KKU62017.1"/>
    </source>
</evidence>
<sequence length="205" mass="23074">MIPKRIAAIGASYCEGKVDPEGGGFVGRLRSWHESFIQDNHVFNLGISGDTTSDMLKRLEKEMKPRKPDLILVVGGLNDFIRRESKIAKPDNTVEGYEKNIRDLIAKAKNLAPVLFVGVQPVDEARTAPVSWENIYYLLSDAKTATDITKKVCLEMKVPYVDVFGEFMKIDYKKYLADGLHPNSQGHQRIFELVKDKLIGVYGKN</sequence>
<evidence type="ECO:0000313" key="3">
    <source>
        <dbReference type="Proteomes" id="UP000033860"/>
    </source>
</evidence>
<dbReference type="InterPro" id="IPR051532">
    <property type="entry name" value="Ester_Hydrolysis_Enzymes"/>
</dbReference>
<dbReference type="InterPro" id="IPR013830">
    <property type="entry name" value="SGNH_hydro"/>
</dbReference>